<name>A0AAV4T4E6_CAEEX</name>
<evidence type="ECO:0000313" key="2">
    <source>
        <dbReference type="Proteomes" id="UP001054945"/>
    </source>
</evidence>
<dbReference type="AlphaFoldDB" id="A0AAV4T4E6"/>
<keyword evidence="2" id="KW-1185">Reference proteome</keyword>
<organism evidence="1 2">
    <name type="scientific">Caerostris extrusa</name>
    <name type="common">Bark spider</name>
    <name type="synonym">Caerostris bankana</name>
    <dbReference type="NCBI Taxonomy" id="172846"/>
    <lineage>
        <taxon>Eukaryota</taxon>
        <taxon>Metazoa</taxon>
        <taxon>Ecdysozoa</taxon>
        <taxon>Arthropoda</taxon>
        <taxon>Chelicerata</taxon>
        <taxon>Arachnida</taxon>
        <taxon>Araneae</taxon>
        <taxon>Araneomorphae</taxon>
        <taxon>Entelegynae</taxon>
        <taxon>Araneoidea</taxon>
        <taxon>Araneidae</taxon>
        <taxon>Caerostris</taxon>
    </lineage>
</organism>
<dbReference type="Proteomes" id="UP001054945">
    <property type="component" value="Unassembled WGS sequence"/>
</dbReference>
<evidence type="ECO:0000313" key="1">
    <source>
        <dbReference type="EMBL" id="GIY40604.1"/>
    </source>
</evidence>
<gene>
    <name evidence="1" type="ORF">CEXT_732151</name>
</gene>
<reference evidence="1 2" key="1">
    <citation type="submission" date="2021-06" db="EMBL/GenBank/DDBJ databases">
        <title>Caerostris extrusa draft genome.</title>
        <authorList>
            <person name="Kono N."/>
            <person name="Arakawa K."/>
        </authorList>
    </citation>
    <scope>NUCLEOTIDE SEQUENCE [LARGE SCALE GENOMIC DNA]</scope>
</reference>
<dbReference type="EMBL" id="BPLR01010632">
    <property type="protein sequence ID" value="GIY40604.1"/>
    <property type="molecule type" value="Genomic_DNA"/>
</dbReference>
<sequence>MSEDEKRPGISVTAWKMRKRTRHFLKRHQEYQQRITCRIHSLEAMLEMGQLNHHPVYFIPLELSMEEASYKMDVISDSENSSCKMIQSNIFTGSPECSSAG</sequence>
<protein>
    <submittedName>
        <fullName evidence="1">Uncharacterized protein</fullName>
    </submittedName>
</protein>
<proteinExistence type="predicted"/>
<accession>A0AAV4T4E6</accession>
<comment type="caution">
    <text evidence="1">The sequence shown here is derived from an EMBL/GenBank/DDBJ whole genome shotgun (WGS) entry which is preliminary data.</text>
</comment>